<dbReference type="AlphaFoldDB" id="A0A0K2TP05"/>
<evidence type="ECO:0000313" key="1">
    <source>
        <dbReference type="EMBL" id="CDW27773.1"/>
    </source>
</evidence>
<protein>
    <submittedName>
        <fullName evidence="1">Uncharacterized protein</fullName>
    </submittedName>
</protein>
<organism evidence="1">
    <name type="scientific">Lepeophtheirus salmonis</name>
    <name type="common">Salmon louse</name>
    <name type="synonym">Caligus salmonis</name>
    <dbReference type="NCBI Taxonomy" id="72036"/>
    <lineage>
        <taxon>Eukaryota</taxon>
        <taxon>Metazoa</taxon>
        <taxon>Ecdysozoa</taxon>
        <taxon>Arthropoda</taxon>
        <taxon>Crustacea</taxon>
        <taxon>Multicrustacea</taxon>
        <taxon>Hexanauplia</taxon>
        <taxon>Copepoda</taxon>
        <taxon>Siphonostomatoida</taxon>
        <taxon>Caligidae</taxon>
        <taxon>Lepeophtheirus</taxon>
    </lineage>
</organism>
<name>A0A0K2TP05_LEPSM</name>
<dbReference type="EMBL" id="HACA01010412">
    <property type="protein sequence ID" value="CDW27773.1"/>
    <property type="molecule type" value="Transcribed_RNA"/>
</dbReference>
<reference evidence="1" key="1">
    <citation type="submission" date="2014-05" db="EMBL/GenBank/DDBJ databases">
        <authorList>
            <person name="Chronopoulou M."/>
        </authorList>
    </citation>
    <scope>NUCLEOTIDE SEQUENCE</scope>
    <source>
        <tissue evidence="1">Whole organism</tissue>
    </source>
</reference>
<accession>A0A0K2TP05</accession>
<sequence>MEIDRRALEQWQKHQPLCILQLDTADRAVLRIADLIQILWMNVQIRKSTAD</sequence>
<proteinExistence type="predicted"/>